<evidence type="ECO:0000259" key="6">
    <source>
        <dbReference type="PROSITE" id="PS50883"/>
    </source>
</evidence>
<dbReference type="Gene3D" id="3.20.20.450">
    <property type="entry name" value="EAL domain"/>
    <property type="match status" value="1"/>
</dbReference>
<sequence length="983" mass="106231">MRMDDSAGQASGDTIRLGLLAPLSGLVGMYGEEIIRAASIACDEVNAEGGVLGLPLELVSADDGSFPASAVPAALGLVDFSGCAALIGNLLTHSRIAVADKVAGQRRVPYLNFAFYAGGIASRYFFHFSALPNQQIDKMIAWAASRLGQKMFFAGNNYEWPRGSIDAAKRALIRVGGEPVGEVYLPFDADARAIDAMLDEVRQSGADVFVPYFAGANQIAVLKRFAERGLKRQMAAVMGHFDDLMASLLPEDAREGLYGCNTYFMSVDTARNRRLLAALARRPGVDSLWPQGNGLLTNFGEGAYLCVHAFAQAARAAGSLETDKLLAALEYVIVNGPQGTVVMDAASHHAAVSCFLAQCGRDGGFRILERFGCHAPMMPERYVQAAAPVPSSQVSLRGRSHSAEGIDSDQVQQILTLVDMAVLSVDEEGVIIDANPAACEMFAYTADEMAGMPVHQLLPPALRQPHAGMLKQFIASGDVIRRMASRGNVTGCRKDGSCFPLEISIAKFRKGERWTLIATLHDVSVQMRTQEELLWSATHDALTGLANRALLLERLERALQRSRRTGAGLALLFVDLDNFKLINDTHGHGIGDQLIQAIAARLLTQLRPGDTVARFAGDEFVVLCEQVARPEDISALAERINAALREEVRLDGLALGCTASIGIAIGSGRQHLADDLLRSADIAMHAVKQKGRDGWRFFNDSLHGQARQRFSIIQGLRSAIEREELHARYQPIVDADGVRVVGAELLLRWHAAGGEIPPAQFIPIAESCGAIVAIGYWVFRQACLAEADWRRRWGADAPYVSVNLSARQLDEARLADEFGRILRETGADPARILLEVTETALMADIDVNLKVLQALNALGLRVAVDDFGTGYSSLAQLTRLPVEVLKIDRAFVDGIGRKQQDVTLIRAIIGLGKALGLKLVAEGVESGEQLQTLRQLGCDLIQGYLFHRPMPLDALQSVVEHSLSAARDAVQPCQQGEGGGDPR</sequence>
<dbReference type="InterPro" id="IPR043128">
    <property type="entry name" value="Rev_trsase/Diguanyl_cyclase"/>
</dbReference>
<dbReference type="InterPro" id="IPR001633">
    <property type="entry name" value="EAL_dom"/>
</dbReference>
<evidence type="ECO:0000313" key="9">
    <source>
        <dbReference type="Proteomes" id="UP000196342"/>
    </source>
</evidence>
<dbReference type="CDD" id="cd00130">
    <property type="entry name" value="PAS"/>
    <property type="match status" value="1"/>
</dbReference>
<dbReference type="Pfam" id="PF00563">
    <property type="entry name" value="EAL"/>
    <property type="match status" value="1"/>
</dbReference>
<proteinExistence type="inferred from homology"/>
<gene>
    <name evidence="8" type="ORF">CBW21_00130</name>
</gene>
<dbReference type="SUPFAM" id="SSF55073">
    <property type="entry name" value="Nucleotide cyclase"/>
    <property type="match status" value="1"/>
</dbReference>
<dbReference type="Pfam" id="PF13458">
    <property type="entry name" value="Peripla_BP_6"/>
    <property type="match status" value="1"/>
</dbReference>
<organism evidence="8 9">
    <name type="scientific">Chromobacterium violaceum</name>
    <dbReference type="NCBI Taxonomy" id="536"/>
    <lineage>
        <taxon>Bacteria</taxon>
        <taxon>Pseudomonadati</taxon>
        <taxon>Pseudomonadota</taxon>
        <taxon>Betaproteobacteria</taxon>
        <taxon>Neisseriales</taxon>
        <taxon>Chromobacteriaceae</taxon>
        <taxon>Chromobacterium</taxon>
    </lineage>
</organism>
<dbReference type="PROSITE" id="PS50112">
    <property type="entry name" value="PAS"/>
    <property type="match status" value="1"/>
</dbReference>
<dbReference type="Pfam" id="PF13426">
    <property type="entry name" value="PAS_9"/>
    <property type="match status" value="1"/>
</dbReference>
<reference evidence="8 9" key="1">
    <citation type="submission" date="2017-05" db="EMBL/GenBank/DDBJ databases">
        <title>Chromobacterium violaceum GHPS1 isolated from Hydrocarbon polluted soil in French Guiana display an awesome secondary metabolite arsenal and a battery of drug and heavy-metal-resistance and detoxification of xenobiotics proteins.</title>
        <authorList>
            <person name="Belbahri L."/>
        </authorList>
    </citation>
    <scope>NUCLEOTIDE SEQUENCE [LARGE SCALE GENOMIC DNA]</scope>
    <source>
        <strain evidence="8 9">GHPS1</strain>
    </source>
</reference>
<dbReference type="SUPFAM" id="SSF53822">
    <property type="entry name" value="Periplasmic binding protein-like I"/>
    <property type="match status" value="1"/>
</dbReference>
<evidence type="ECO:0000256" key="4">
    <source>
        <dbReference type="ARBA" id="ARBA00022970"/>
    </source>
</evidence>
<dbReference type="Gene3D" id="3.40.50.2300">
    <property type="match status" value="2"/>
</dbReference>
<dbReference type="EMBL" id="NHOO01000001">
    <property type="protein sequence ID" value="OVE50438.1"/>
    <property type="molecule type" value="Genomic_DNA"/>
</dbReference>
<dbReference type="SMART" id="SM00091">
    <property type="entry name" value="PAS"/>
    <property type="match status" value="1"/>
</dbReference>
<dbReference type="RefSeq" id="WP_087696999.1">
    <property type="nucleotide sequence ID" value="NZ_NHOO01000001.1"/>
</dbReference>
<dbReference type="PANTHER" id="PTHR44757:SF2">
    <property type="entry name" value="BIOFILM ARCHITECTURE MAINTENANCE PROTEIN MBAA"/>
    <property type="match status" value="1"/>
</dbReference>
<dbReference type="InterPro" id="IPR028081">
    <property type="entry name" value="Leu-bd"/>
</dbReference>
<comment type="similarity">
    <text evidence="1">Belongs to the leucine-binding protein family.</text>
</comment>
<evidence type="ECO:0000256" key="3">
    <source>
        <dbReference type="ARBA" id="ARBA00022729"/>
    </source>
</evidence>
<keyword evidence="4" id="KW-0029">Amino-acid transport</keyword>
<dbReference type="PROSITE" id="PS50883">
    <property type="entry name" value="EAL"/>
    <property type="match status" value="1"/>
</dbReference>
<dbReference type="PRINTS" id="PR00337">
    <property type="entry name" value="LEUILEVALBP"/>
</dbReference>
<feature type="domain" description="PAS" evidence="5">
    <location>
        <begin position="407"/>
        <end position="477"/>
    </location>
</feature>
<comment type="caution">
    <text evidence="8">The sequence shown here is derived from an EMBL/GenBank/DDBJ whole genome shotgun (WGS) entry which is preliminary data.</text>
</comment>
<dbReference type="CDD" id="cd01949">
    <property type="entry name" value="GGDEF"/>
    <property type="match status" value="1"/>
</dbReference>
<dbReference type="InterPro" id="IPR035965">
    <property type="entry name" value="PAS-like_dom_sf"/>
</dbReference>
<name>A0A202BG49_CHRVL</name>
<evidence type="ECO:0000259" key="7">
    <source>
        <dbReference type="PROSITE" id="PS50887"/>
    </source>
</evidence>
<dbReference type="GO" id="GO:0006865">
    <property type="term" value="P:amino acid transport"/>
    <property type="evidence" value="ECO:0007669"/>
    <property type="project" value="UniProtKB-KW"/>
</dbReference>
<evidence type="ECO:0000313" key="8">
    <source>
        <dbReference type="EMBL" id="OVE50438.1"/>
    </source>
</evidence>
<dbReference type="InterPro" id="IPR000014">
    <property type="entry name" value="PAS"/>
</dbReference>
<keyword evidence="2" id="KW-0813">Transport</keyword>
<feature type="domain" description="EAL" evidence="6">
    <location>
        <begin position="709"/>
        <end position="963"/>
    </location>
</feature>
<dbReference type="SUPFAM" id="SSF141868">
    <property type="entry name" value="EAL domain-like"/>
    <property type="match status" value="1"/>
</dbReference>
<dbReference type="Pfam" id="PF00990">
    <property type="entry name" value="GGDEF"/>
    <property type="match status" value="1"/>
</dbReference>
<dbReference type="InterPro" id="IPR029787">
    <property type="entry name" value="Nucleotide_cyclase"/>
</dbReference>
<evidence type="ECO:0000259" key="5">
    <source>
        <dbReference type="PROSITE" id="PS50112"/>
    </source>
</evidence>
<dbReference type="Gene3D" id="3.30.450.20">
    <property type="entry name" value="PAS domain"/>
    <property type="match status" value="1"/>
</dbReference>
<keyword evidence="9" id="KW-1185">Reference proteome</keyword>
<dbReference type="NCBIfam" id="TIGR00254">
    <property type="entry name" value="GGDEF"/>
    <property type="match status" value="1"/>
</dbReference>
<dbReference type="SMART" id="SM00267">
    <property type="entry name" value="GGDEF"/>
    <property type="match status" value="1"/>
</dbReference>
<dbReference type="Proteomes" id="UP000196342">
    <property type="component" value="Unassembled WGS sequence"/>
</dbReference>
<dbReference type="InterPro" id="IPR052155">
    <property type="entry name" value="Biofilm_reg_signaling"/>
</dbReference>
<dbReference type="PROSITE" id="PS50887">
    <property type="entry name" value="GGDEF"/>
    <property type="match status" value="1"/>
</dbReference>
<evidence type="ECO:0000256" key="1">
    <source>
        <dbReference type="ARBA" id="ARBA00010062"/>
    </source>
</evidence>
<dbReference type="InterPro" id="IPR000160">
    <property type="entry name" value="GGDEF_dom"/>
</dbReference>
<feature type="domain" description="GGDEF" evidence="7">
    <location>
        <begin position="567"/>
        <end position="700"/>
    </location>
</feature>
<protein>
    <submittedName>
        <fullName evidence="8">Uncharacterized protein</fullName>
    </submittedName>
</protein>
<dbReference type="NCBIfam" id="TIGR00229">
    <property type="entry name" value="sensory_box"/>
    <property type="match status" value="1"/>
</dbReference>
<accession>A0A202BG49</accession>
<dbReference type="AlphaFoldDB" id="A0A202BG49"/>
<dbReference type="PANTHER" id="PTHR44757">
    <property type="entry name" value="DIGUANYLATE CYCLASE DGCP"/>
    <property type="match status" value="1"/>
</dbReference>
<evidence type="ECO:0000256" key="2">
    <source>
        <dbReference type="ARBA" id="ARBA00022448"/>
    </source>
</evidence>
<dbReference type="SMART" id="SM00052">
    <property type="entry name" value="EAL"/>
    <property type="match status" value="1"/>
</dbReference>
<dbReference type="InterPro" id="IPR028082">
    <property type="entry name" value="Peripla_BP_I"/>
</dbReference>
<dbReference type="SUPFAM" id="SSF55785">
    <property type="entry name" value="PYP-like sensor domain (PAS domain)"/>
    <property type="match status" value="1"/>
</dbReference>
<dbReference type="InterPro" id="IPR035919">
    <property type="entry name" value="EAL_sf"/>
</dbReference>
<dbReference type="InterPro" id="IPR000709">
    <property type="entry name" value="Leu_Ile_Val-bd"/>
</dbReference>
<dbReference type="CDD" id="cd01948">
    <property type="entry name" value="EAL"/>
    <property type="match status" value="1"/>
</dbReference>
<dbReference type="Gene3D" id="3.30.70.270">
    <property type="match status" value="1"/>
</dbReference>
<dbReference type="CDD" id="cd06331">
    <property type="entry name" value="PBP1_AmiC-like"/>
    <property type="match status" value="1"/>
</dbReference>
<keyword evidence="3" id="KW-0732">Signal</keyword>